<gene>
    <name evidence="3" type="ORF">GCM10025760_20680</name>
</gene>
<name>A0ABP9M7D6_9MICO</name>
<feature type="domain" description="Amidohydrolase-related" evidence="2">
    <location>
        <begin position="47"/>
        <end position="321"/>
    </location>
</feature>
<evidence type="ECO:0000259" key="2">
    <source>
        <dbReference type="Pfam" id="PF04909"/>
    </source>
</evidence>
<evidence type="ECO:0000313" key="3">
    <source>
        <dbReference type="EMBL" id="GAA5092273.1"/>
    </source>
</evidence>
<dbReference type="PANTHER" id="PTHR21240:SF28">
    <property type="entry name" value="ISO-OROTATE DECARBOXYLASE (EUROFUNG)"/>
    <property type="match status" value="1"/>
</dbReference>
<dbReference type="InterPro" id="IPR006680">
    <property type="entry name" value="Amidohydro-rel"/>
</dbReference>
<accession>A0ABP9M7D6</accession>
<protein>
    <submittedName>
        <fullName evidence="3">Amidohydrolase family protein</fullName>
    </submittedName>
</protein>
<dbReference type="PANTHER" id="PTHR21240">
    <property type="entry name" value="2-AMINO-3-CARBOXYLMUCONATE-6-SEMIALDEHYDE DECARBOXYLASE"/>
    <property type="match status" value="1"/>
</dbReference>
<keyword evidence="1" id="KW-0456">Lyase</keyword>
<dbReference type="SUPFAM" id="SSF51556">
    <property type="entry name" value="Metallo-dependent hydrolases"/>
    <property type="match status" value="1"/>
</dbReference>
<evidence type="ECO:0000313" key="4">
    <source>
        <dbReference type="Proteomes" id="UP001501407"/>
    </source>
</evidence>
<dbReference type="Proteomes" id="UP001501407">
    <property type="component" value="Unassembled WGS sequence"/>
</dbReference>
<keyword evidence="4" id="KW-1185">Reference proteome</keyword>
<reference evidence="4" key="1">
    <citation type="journal article" date="2019" name="Int. J. Syst. Evol. Microbiol.">
        <title>The Global Catalogue of Microorganisms (GCM) 10K type strain sequencing project: providing services to taxonomists for standard genome sequencing and annotation.</title>
        <authorList>
            <consortium name="The Broad Institute Genomics Platform"/>
            <consortium name="The Broad Institute Genome Sequencing Center for Infectious Disease"/>
            <person name="Wu L."/>
            <person name="Ma J."/>
        </authorList>
    </citation>
    <scope>NUCLEOTIDE SEQUENCE [LARGE SCALE GENOMIC DNA]</scope>
    <source>
        <strain evidence="4">JCM 18959</strain>
    </source>
</reference>
<dbReference type="InterPro" id="IPR032466">
    <property type="entry name" value="Metal_Hydrolase"/>
</dbReference>
<sequence>MHAHLGTPDADRLLAGEPGFTAQLASDARALGAESAAYNREQFAALARRLTSLPERLAAMDAARVDVQAVSATPIARPWMQRSLADRYVGEVNTAVADFCRAAPDRLVPVSTVALHLPDLAARQLRQAVELGAVGVQISTTAAPGVELDDPSLSQFWETAVELDVPVLIHPWGCSLAERLDVGYMFNHVGNPTETSLALSRLIFGGVLDRFPDLRVWAAHAGGWLPSYSGRADHAWHQREDARTCEHPPSWYLRRMWFDALVYTAPALRFLVESVGDDHVTLGSDYPFDMGVDDPIDRIEAALSDRAARAAVTSGSAQGLFGPRLMERITMRETL</sequence>
<evidence type="ECO:0000256" key="1">
    <source>
        <dbReference type="ARBA" id="ARBA00023239"/>
    </source>
</evidence>
<comment type="caution">
    <text evidence="3">The sequence shown here is derived from an EMBL/GenBank/DDBJ whole genome shotgun (WGS) entry which is preliminary data.</text>
</comment>
<organism evidence="3 4">
    <name type="scientific">Microbacterium yannicii</name>
    <dbReference type="NCBI Taxonomy" id="671622"/>
    <lineage>
        <taxon>Bacteria</taxon>
        <taxon>Bacillati</taxon>
        <taxon>Actinomycetota</taxon>
        <taxon>Actinomycetes</taxon>
        <taxon>Micrococcales</taxon>
        <taxon>Microbacteriaceae</taxon>
        <taxon>Microbacterium</taxon>
    </lineage>
</organism>
<proteinExistence type="predicted"/>
<dbReference type="Gene3D" id="3.20.20.140">
    <property type="entry name" value="Metal-dependent hydrolases"/>
    <property type="match status" value="1"/>
</dbReference>
<dbReference type="InterPro" id="IPR032465">
    <property type="entry name" value="ACMSD"/>
</dbReference>
<dbReference type="Pfam" id="PF04909">
    <property type="entry name" value="Amidohydro_2"/>
    <property type="match status" value="1"/>
</dbReference>
<dbReference type="EMBL" id="BAABKZ010000002">
    <property type="protein sequence ID" value="GAA5092273.1"/>
    <property type="molecule type" value="Genomic_DNA"/>
</dbReference>